<keyword evidence="4" id="KW-1185">Reference proteome</keyword>
<reference evidence="3 4" key="1">
    <citation type="submission" date="2024-08" db="EMBL/GenBank/DDBJ databases">
        <title>Whole-genome sequencing of halo(alkali)philic microorganisms from hypersaline lakes.</title>
        <authorList>
            <person name="Sorokin D.Y."/>
            <person name="Merkel A.Y."/>
            <person name="Messina E."/>
            <person name="Yakimov M."/>
        </authorList>
    </citation>
    <scope>NUCLEOTIDE SEQUENCE [LARGE SCALE GENOMIC DNA]</scope>
    <source>
        <strain evidence="3 4">Cl-TMA</strain>
    </source>
</reference>
<organism evidence="3 4">
    <name type="scientific">Thiohalorhabdus methylotrophus</name>
    <dbReference type="NCBI Taxonomy" id="3242694"/>
    <lineage>
        <taxon>Bacteria</taxon>
        <taxon>Pseudomonadati</taxon>
        <taxon>Pseudomonadota</taxon>
        <taxon>Gammaproteobacteria</taxon>
        <taxon>Thiohalorhabdales</taxon>
        <taxon>Thiohalorhabdaceae</taxon>
        <taxon>Thiohalorhabdus</taxon>
    </lineage>
</organism>
<keyword evidence="1" id="KW-0812">Transmembrane</keyword>
<dbReference type="SUPFAM" id="SSF53474">
    <property type="entry name" value="alpha/beta-Hydrolases"/>
    <property type="match status" value="1"/>
</dbReference>
<feature type="domain" description="AB hydrolase-1" evidence="2">
    <location>
        <begin position="10"/>
        <end position="166"/>
    </location>
</feature>
<dbReference type="EMBL" id="JBGUAW010000002">
    <property type="protein sequence ID" value="MFA9459832.1"/>
    <property type="molecule type" value="Genomic_DNA"/>
</dbReference>
<keyword evidence="1" id="KW-0472">Membrane</keyword>
<dbReference type="InterPro" id="IPR000073">
    <property type="entry name" value="AB_hydrolase_1"/>
</dbReference>
<evidence type="ECO:0000313" key="4">
    <source>
        <dbReference type="Proteomes" id="UP001575181"/>
    </source>
</evidence>
<dbReference type="PANTHER" id="PTHR37946:SF1">
    <property type="entry name" value="SLL1969 PROTEIN"/>
    <property type="match status" value="1"/>
</dbReference>
<feature type="transmembrane region" description="Helical" evidence="1">
    <location>
        <begin position="12"/>
        <end position="30"/>
    </location>
</feature>
<accession>A0ABV4TS49</accession>
<dbReference type="InterPro" id="IPR029058">
    <property type="entry name" value="AB_hydrolase_fold"/>
</dbReference>
<evidence type="ECO:0000313" key="3">
    <source>
        <dbReference type="EMBL" id="MFA9459832.1"/>
    </source>
</evidence>
<dbReference type="Gene3D" id="3.40.50.1820">
    <property type="entry name" value="alpha/beta hydrolase"/>
    <property type="match status" value="1"/>
</dbReference>
<comment type="caution">
    <text evidence="3">The sequence shown here is derived from an EMBL/GenBank/DDBJ whole genome shotgun (WGS) entry which is preliminary data.</text>
</comment>
<protein>
    <submittedName>
        <fullName evidence="3">Esterase/lipase family protein</fullName>
    </submittedName>
</protein>
<evidence type="ECO:0000259" key="2">
    <source>
        <dbReference type="Pfam" id="PF12697"/>
    </source>
</evidence>
<dbReference type="RefSeq" id="WP_373654617.1">
    <property type="nucleotide sequence ID" value="NZ_JBGUAW010000002.1"/>
</dbReference>
<sequence length="222" mass="24567">MTGPAAERPVVLVHGLWMPAAVMLPLAIRLRRAGFTPYRFGYPSRRHSVADHARRLDHWLGARFEPGQPLGLVGHSLGGLVLRALAQRNPAWFETARTVMLGTPNQGASGAAFIARWREGRWWLGVAGRELCGTGELPWPALPGETGVIAGTRWRWWTRWFLDRPNDGLVRVAETALPRTELRTFPVGHTGLLLNRRVAKAAAHFLREGRFGEHGEPAGGLC</sequence>
<evidence type="ECO:0000256" key="1">
    <source>
        <dbReference type="SAM" id="Phobius"/>
    </source>
</evidence>
<proteinExistence type="predicted"/>
<dbReference type="PANTHER" id="PTHR37946">
    <property type="entry name" value="SLL1969 PROTEIN"/>
    <property type="match status" value="1"/>
</dbReference>
<dbReference type="Pfam" id="PF12697">
    <property type="entry name" value="Abhydrolase_6"/>
    <property type="match status" value="1"/>
</dbReference>
<keyword evidence="1" id="KW-1133">Transmembrane helix</keyword>
<dbReference type="Proteomes" id="UP001575181">
    <property type="component" value="Unassembled WGS sequence"/>
</dbReference>
<gene>
    <name evidence="3" type="ORF">ACERLL_03225</name>
</gene>
<name>A0ABV4TS49_9GAMM</name>